<dbReference type="EMBL" id="JFKE01000003">
    <property type="protein sequence ID" value="KAJ55882.1"/>
    <property type="molecule type" value="Genomic_DNA"/>
</dbReference>
<sequence length="298" mass="32493">MLKSSLFASTAIVALSLAGAAWADCTEYDPFTAAVQNNAFEDATALYETLYLNPSCDTALRNWGARYLARENFIRGKKADDPAASEGYYEAALNYEEHWRTYAELGHLAWDRSDYNASAKYYQMSVNMLADGPAEHHATQEDIETVFDLASAAVALADGEIEVPKTRSGAPGGILVGSVRGFVVEEVSLPVTFLFGQTTFDEGGARFASLLADHLVEVGAKRVELSGHTDPIGDEDANMKLSLKRAKALEEFLVEQGFEGEISVQGFGETQPPQAVNGMDTDSQEFHRLSRRVVFKLG</sequence>
<dbReference type="OrthoDB" id="5525824at2"/>
<dbReference type="Proteomes" id="UP000026249">
    <property type="component" value="Unassembled WGS sequence"/>
</dbReference>
<dbReference type="GO" id="GO:0009279">
    <property type="term" value="C:cell outer membrane"/>
    <property type="evidence" value="ECO:0007669"/>
    <property type="project" value="UniProtKB-SubCell"/>
</dbReference>
<feature type="signal peptide" evidence="5">
    <location>
        <begin position="1"/>
        <end position="23"/>
    </location>
</feature>
<accession>A0A037ZK11</accession>
<proteinExistence type="predicted"/>
<reference evidence="7 8" key="1">
    <citation type="submission" date="2014-03" db="EMBL/GenBank/DDBJ databases">
        <title>Draft Genome Sequence of Actibacterium mucosum KCTC 23349, a Marine Alphaproteobacterium with Complex Ionic Requirements Isolated from Mediterranean Seawater at Malvarrosa Beach, Valencia, Spain.</title>
        <authorList>
            <person name="Arahal D.R."/>
            <person name="Shao Z."/>
            <person name="Lai Q."/>
            <person name="Pujalte M.J."/>
        </authorList>
    </citation>
    <scope>NUCLEOTIDE SEQUENCE [LARGE SCALE GENOMIC DNA]</scope>
    <source>
        <strain evidence="7 8">KCTC 23349</strain>
    </source>
</reference>
<feature type="domain" description="OmpA-like" evidence="6">
    <location>
        <begin position="180"/>
        <end position="298"/>
    </location>
</feature>
<dbReference type="InterPro" id="IPR006665">
    <property type="entry name" value="OmpA-like"/>
</dbReference>
<dbReference type="Gene3D" id="3.30.1330.60">
    <property type="entry name" value="OmpA-like domain"/>
    <property type="match status" value="1"/>
</dbReference>
<keyword evidence="2 4" id="KW-0472">Membrane</keyword>
<dbReference type="STRING" id="1454373.ACMU_08930"/>
<evidence type="ECO:0000256" key="4">
    <source>
        <dbReference type="PROSITE-ProRule" id="PRU00473"/>
    </source>
</evidence>
<comment type="caution">
    <text evidence="7">The sequence shown here is derived from an EMBL/GenBank/DDBJ whole genome shotgun (WGS) entry which is preliminary data.</text>
</comment>
<evidence type="ECO:0000259" key="6">
    <source>
        <dbReference type="PROSITE" id="PS51123"/>
    </source>
</evidence>
<protein>
    <recommendedName>
        <fullName evidence="6">OmpA-like domain-containing protein</fullName>
    </recommendedName>
</protein>
<evidence type="ECO:0000256" key="1">
    <source>
        <dbReference type="ARBA" id="ARBA00004442"/>
    </source>
</evidence>
<feature type="chain" id="PRO_5001564437" description="OmpA-like domain-containing protein" evidence="5">
    <location>
        <begin position="24"/>
        <end position="298"/>
    </location>
</feature>
<dbReference type="Pfam" id="PF00691">
    <property type="entry name" value="OmpA"/>
    <property type="match status" value="1"/>
</dbReference>
<keyword evidence="3" id="KW-0998">Cell outer membrane</keyword>
<dbReference type="InterPro" id="IPR036737">
    <property type="entry name" value="OmpA-like_sf"/>
</dbReference>
<evidence type="ECO:0000256" key="2">
    <source>
        <dbReference type="ARBA" id="ARBA00023136"/>
    </source>
</evidence>
<gene>
    <name evidence="7" type="ORF">ACMU_08930</name>
</gene>
<dbReference type="SUPFAM" id="SSF103088">
    <property type="entry name" value="OmpA-like"/>
    <property type="match status" value="1"/>
</dbReference>
<evidence type="ECO:0000313" key="7">
    <source>
        <dbReference type="EMBL" id="KAJ55882.1"/>
    </source>
</evidence>
<keyword evidence="5" id="KW-0732">Signal</keyword>
<dbReference type="InterPro" id="IPR050330">
    <property type="entry name" value="Bact_OuterMem_StrucFunc"/>
</dbReference>
<evidence type="ECO:0000256" key="5">
    <source>
        <dbReference type="SAM" id="SignalP"/>
    </source>
</evidence>
<dbReference type="PROSITE" id="PS51123">
    <property type="entry name" value="OMPA_2"/>
    <property type="match status" value="1"/>
</dbReference>
<name>A0A037ZK11_9RHOB</name>
<dbReference type="PRINTS" id="PR01021">
    <property type="entry name" value="OMPADOMAIN"/>
</dbReference>
<organism evidence="7 8">
    <name type="scientific">Actibacterium mucosum KCTC 23349</name>
    <dbReference type="NCBI Taxonomy" id="1454373"/>
    <lineage>
        <taxon>Bacteria</taxon>
        <taxon>Pseudomonadati</taxon>
        <taxon>Pseudomonadota</taxon>
        <taxon>Alphaproteobacteria</taxon>
        <taxon>Rhodobacterales</taxon>
        <taxon>Roseobacteraceae</taxon>
        <taxon>Actibacterium</taxon>
    </lineage>
</organism>
<dbReference type="PANTHER" id="PTHR30329">
    <property type="entry name" value="STATOR ELEMENT OF FLAGELLAR MOTOR COMPLEX"/>
    <property type="match status" value="1"/>
</dbReference>
<dbReference type="InterPro" id="IPR006664">
    <property type="entry name" value="OMP_bac"/>
</dbReference>
<evidence type="ECO:0000313" key="8">
    <source>
        <dbReference type="Proteomes" id="UP000026249"/>
    </source>
</evidence>
<dbReference type="CDD" id="cd07185">
    <property type="entry name" value="OmpA_C-like"/>
    <property type="match status" value="1"/>
</dbReference>
<keyword evidence="8" id="KW-1185">Reference proteome</keyword>
<comment type="subcellular location">
    <subcellularLocation>
        <location evidence="1">Cell outer membrane</location>
    </subcellularLocation>
</comment>
<dbReference type="PANTHER" id="PTHR30329:SF21">
    <property type="entry name" value="LIPOPROTEIN YIAD-RELATED"/>
    <property type="match status" value="1"/>
</dbReference>
<dbReference type="RefSeq" id="WP_035257901.1">
    <property type="nucleotide sequence ID" value="NZ_JFKE01000003.1"/>
</dbReference>
<dbReference type="AlphaFoldDB" id="A0A037ZK11"/>
<evidence type="ECO:0000256" key="3">
    <source>
        <dbReference type="ARBA" id="ARBA00023237"/>
    </source>
</evidence>